<feature type="signal peptide" evidence="1">
    <location>
        <begin position="1"/>
        <end position="21"/>
    </location>
</feature>
<protein>
    <recommendedName>
        <fullName evidence="4">Tetratricopeptide repeat protein</fullName>
    </recommendedName>
</protein>
<evidence type="ECO:0000256" key="1">
    <source>
        <dbReference type="SAM" id="SignalP"/>
    </source>
</evidence>
<keyword evidence="3" id="KW-1185">Reference proteome</keyword>
<gene>
    <name evidence="2" type="ORF">ACFFUU_01725</name>
</gene>
<dbReference type="RefSeq" id="WP_290284912.1">
    <property type="nucleotide sequence ID" value="NZ_JAUFQN010000019.1"/>
</dbReference>
<evidence type="ECO:0000313" key="2">
    <source>
        <dbReference type="EMBL" id="MFB9088315.1"/>
    </source>
</evidence>
<keyword evidence="1" id="KW-0732">Signal</keyword>
<accession>A0ABV5GB22</accession>
<name>A0ABV5GB22_9FLAO</name>
<dbReference type="EMBL" id="JBHMFB010000003">
    <property type="protein sequence ID" value="MFB9088315.1"/>
    <property type="molecule type" value="Genomic_DNA"/>
</dbReference>
<feature type="chain" id="PRO_5047302022" description="Tetratricopeptide repeat protein" evidence="1">
    <location>
        <begin position="22"/>
        <end position="223"/>
    </location>
</feature>
<sequence>MKNYTHFFLALGSVFSYSCFAQSNVKTLSDLSSKNDLAVVSYHVEERINMNFGGSVRTYEVTNLDLITPKDIGKNNVRIITPKYAKVKEKVVAVETISNKKTTVTNNLTITSKPINTDLINKVEQKNTTTSEKKKDYVNIDVVGTYERIMDKGFKSVSMITKVADRNFFEGNMDKAAKLYAELFEITSDLEAVYYYRYGQSLVSIGETEKGNELIKIFKAKSL</sequence>
<organism evidence="2 3">
    <name type="scientific">Flavobacterium paronense</name>
    <dbReference type="NCBI Taxonomy" id="1392775"/>
    <lineage>
        <taxon>Bacteria</taxon>
        <taxon>Pseudomonadati</taxon>
        <taxon>Bacteroidota</taxon>
        <taxon>Flavobacteriia</taxon>
        <taxon>Flavobacteriales</taxon>
        <taxon>Flavobacteriaceae</taxon>
        <taxon>Flavobacterium</taxon>
    </lineage>
</organism>
<dbReference type="Proteomes" id="UP001589576">
    <property type="component" value="Unassembled WGS sequence"/>
</dbReference>
<comment type="caution">
    <text evidence="2">The sequence shown here is derived from an EMBL/GenBank/DDBJ whole genome shotgun (WGS) entry which is preliminary data.</text>
</comment>
<dbReference type="PROSITE" id="PS51257">
    <property type="entry name" value="PROKAR_LIPOPROTEIN"/>
    <property type="match status" value="1"/>
</dbReference>
<proteinExistence type="predicted"/>
<reference evidence="2 3" key="1">
    <citation type="submission" date="2024-09" db="EMBL/GenBank/DDBJ databases">
        <authorList>
            <person name="Sun Q."/>
            <person name="Mori K."/>
        </authorList>
    </citation>
    <scope>NUCLEOTIDE SEQUENCE [LARGE SCALE GENOMIC DNA]</scope>
    <source>
        <strain evidence="2 3">CECT 8460</strain>
    </source>
</reference>
<evidence type="ECO:0000313" key="3">
    <source>
        <dbReference type="Proteomes" id="UP001589576"/>
    </source>
</evidence>
<evidence type="ECO:0008006" key="4">
    <source>
        <dbReference type="Google" id="ProtNLM"/>
    </source>
</evidence>